<accession>A0ABT5U6I5</accession>
<name>A0ABT5U6I5_9GAMM</name>
<dbReference type="EMBL" id="JAPMOU010000008">
    <property type="protein sequence ID" value="MDE1461980.1"/>
    <property type="molecule type" value="Genomic_DNA"/>
</dbReference>
<dbReference type="RefSeq" id="WP_274688339.1">
    <property type="nucleotide sequence ID" value="NZ_JAPMOU010000008.1"/>
</dbReference>
<organism evidence="1 2">
    <name type="scientific">Spartinivicinus poritis</name>
    <dbReference type="NCBI Taxonomy" id="2994640"/>
    <lineage>
        <taxon>Bacteria</taxon>
        <taxon>Pseudomonadati</taxon>
        <taxon>Pseudomonadota</taxon>
        <taxon>Gammaproteobacteria</taxon>
        <taxon>Oceanospirillales</taxon>
        <taxon>Zooshikellaceae</taxon>
        <taxon>Spartinivicinus</taxon>
    </lineage>
</organism>
<proteinExistence type="predicted"/>
<gene>
    <name evidence="1" type="ORF">ORQ98_08355</name>
</gene>
<protein>
    <recommendedName>
        <fullName evidence="3">Tetratricopeptide repeat protein</fullName>
    </recommendedName>
</protein>
<evidence type="ECO:0000313" key="1">
    <source>
        <dbReference type="EMBL" id="MDE1461980.1"/>
    </source>
</evidence>
<comment type="caution">
    <text evidence="1">The sequence shown here is derived from an EMBL/GenBank/DDBJ whole genome shotgun (WGS) entry which is preliminary data.</text>
</comment>
<dbReference type="Proteomes" id="UP001528823">
    <property type="component" value="Unassembled WGS sequence"/>
</dbReference>
<sequence length="159" mass="18232">MYSNAVMWRELIHRGGEAFQQEQYLLAKERFQQALNLAEVALNKAQAIPAFVEQLAEQPAEQVVQQFLIACCNLADTHNMMGDSEVADYYYQCAWQSLQRLISATNITPCLRQQAIIQLEKAAQEFTELSKYPVNSIMDAPWQQASDHYDQSEIVPTYH</sequence>
<evidence type="ECO:0000313" key="2">
    <source>
        <dbReference type="Proteomes" id="UP001528823"/>
    </source>
</evidence>
<keyword evidence="2" id="KW-1185">Reference proteome</keyword>
<reference evidence="1 2" key="1">
    <citation type="submission" date="2022-11" db="EMBL/GenBank/DDBJ databases">
        <title>Spartinivicinus poritis sp. nov., isolated from scleractinian coral Porites lutea.</title>
        <authorList>
            <person name="Zhang G."/>
            <person name="Cai L."/>
            <person name="Wei Q."/>
        </authorList>
    </citation>
    <scope>NUCLEOTIDE SEQUENCE [LARGE SCALE GENOMIC DNA]</scope>
    <source>
        <strain evidence="1 2">A2-2</strain>
    </source>
</reference>
<evidence type="ECO:0008006" key="3">
    <source>
        <dbReference type="Google" id="ProtNLM"/>
    </source>
</evidence>